<dbReference type="PANTHER" id="PTHR46696">
    <property type="entry name" value="P450, PUTATIVE (EUROFUNG)-RELATED"/>
    <property type="match status" value="1"/>
</dbReference>
<proteinExistence type="inferred from homology"/>
<reference evidence="2" key="1">
    <citation type="submission" date="2024-05" db="EMBL/GenBank/DDBJ databases">
        <title>30 novel species of actinomycetes from the DSMZ collection.</title>
        <authorList>
            <person name="Nouioui I."/>
        </authorList>
    </citation>
    <scope>NUCLEOTIDE SEQUENCE</scope>
    <source>
        <strain evidence="2">DSM 40473</strain>
    </source>
</reference>
<dbReference type="InterPro" id="IPR002397">
    <property type="entry name" value="Cyt_P450_B"/>
</dbReference>
<dbReference type="EMBL" id="JAVRFI010000002">
    <property type="protein sequence ID" value="MDT0448278.1"/>
    <property type="molecule type" value="Genomic_DNA"/>
</dbReference>
<accession>A0ABU2SHL7</accession>
<dbReference type="SUPFAM" id="SSF48264">
    <property type="entry name" value="Cytochrome P450"/>
    <property type="match status" value="1"/>
</dbReference>
<evidence type="ECO:0000313" key="3">
    <source>
        <dbReference type="Proteomes" id="UP001180531"/>
    </source>
</evidence>
<sequence>MTRVSLLFGTSVWLVSGPAEVRQVLAAKEMFSNDLTRLQYISPALPDHALGGLGTCDPPLHTRMRQMLAPEFTARGLRRLEPVIRNIVAEQLDIMSAAPQPVDLVETFAWPVPARTICELLGVPAADLDAFRQLSTRRFDIVAGLGVQLGAVSSSQLRLERLIADERRKPGSGLLGTLVNRGADLDDRTLAGLADGVLTGGLESSAGMITLGTLLMLRDPAARERAADGRTVGALTEELLRHLSVVQVAFPRYALTDVEIGGHQVSKGDVVLCSLLRANRHTGAGAAAAMTGGARGDQSHVAFGHGAHRCLGAELARMELRIAYQALFERYPRMRLAIDEREIPFHGLAMVYGLQRLPVDLGPYNY</sequence>
<name>A0ABU2SHL7_9ACTN</name>
<dbReference type="InterPro" id="IPR036396">
    <property type="entry name" value="Cyt_P450_sf"/>
</dbReference>
<dbReference type="Gene3D" id="1.10.630.10">
    <property type="entry name" value="Cytochrome P450"/>
    <property type="match status" value="1"/>
</dbReference>
<comment type="caution">
    <text evidence="2">The sequence shown here is derived from an EMBL/GenBank/DDBJ whole genome shotgun (WGS) entry which is preliminary data.</text>
</comment>
<protein>
    <submittedName>
        <fullName evidence="2">Cytochrome P450</fullName>
    </submittedName>
</protein>
<dbReference type="PANTHER" id="PTHR46696:SF1">
    <property type="entry name" value="CYTOCHROME P450 YJIB-RELATED"/>
    <property type="match status" value="1"/>
</dbReference>
<dbReference type="InterPro" id="IPR017972">
    <property type="entry name" value="Cyt_P450_CS"/>
</dbReference>
<evidence type="ECO:0000256" key="1">
    <source>
        <dbReference type="ARBA" id="ARBA00010617"/>
    </source>
</evidence>
<dbReference type="RefSeq" id="WP_311607978.1">
    <property type="nucleotide sequence ID" value="NZ_JAVRFI010000002.1"/>
</dbReference>
<comment type="similarity">
    <text evidence="1">Belongs to the cytochrome P450 family.</text>
</comment>
<gene>
    <name evidence="2" type="ORF">RM609_04065</name>
</gene>
<organism evidence="2 3">
    <name type="scientific">Streptomyces hesseae</name>
    <dbReference type="NCBI Taxonomy" id="3075519"/>
    <lineage>
        <taxon>Bacteria</taxon>
        <taxon>Bacillati</taxon>
        <taxon>Actinomycetota</taxon>
        <taxon>Actinomycetes</taxon>
        <taxon>Kitasatosporales</taxon>
        <taxon>Streptomycetaceae</taxon>
        <taxon>Streptomyces</taxon>
    </lineage>
</organism>
<dbReference type="PRINTS" id="PR00359">
    <property type="entry name" value="BP450"/>
</dbReference>
<dbReference type="Proteomes" id="UP001180531">
    <property type="component" value="Unassembled WGS sequence"/>
</dbReference>
<dbReference type="PROSITE" id="PS00086">
    <property type="entry name" value="CYTOCHROME_P450"/>
    <property type="match status" value="1"/>
</dbReference>
<evidence type="ECO:0000313" key="2">
    <source>
        <dbReference type="EMBL" id="MDT0448278.1"/>
    </source>
</evidence>
<keyword evidence="3" id="KW-1185">Reference proteome</keyword>